<name>A0ABU6ZMA4_9FABA</name>
<feature type="domain" description="NB-ARC" evidence="5">
    <location>
        <begin position="451"/>
        <end position="609"/>
    </location>
</feature>
<feature type="domain" description="Disease resistance protein winged helix" evidence="6">
    <location>
        <begin position="952"/>
        <end position="1024"/>
    </location>
</feature>
<dbReference type="InterPro" id="IPR032675">
    <property type="entry name" value="LRR_dom_sf"/>
</dbReference>
<dbReference type="EMBL" id="JASCZI010272655">
    <property type="protein sequence ID" value="MED6223077.1"/>
    <property type="molecule type" value="Genomic_DNA"/>
</dbReference>
<feature type="domain" description="R13L1/DRL21-like LRR repeat region" evidence="7">
    <location>
        <begin position="1222"/>
        <end position="1344"/>
    </location>
</feature>
<accession>A0ABU6ZMA4</accession>
<evidence type="ECO:0000313" key="8">
    <source>
        <dbReference type="EMBL" id="MED6223077.1"/>
    </source>
</evidence>
<sequence>MAELLIHMAVDFLYSAESPVLVDKSVSFRLKKILSYLEQVAIITTDLESRQFSNQEVKNWLISLKLAGYNILDELEKFKLQGHRVSFLNPRRPKFKEDVITEFENLLSKFENLLSNYDQLGLHKPELNQRMLDEYLIHPPRYPHYSIGGRDDECAALVEMLLNTVGQEGRIKYISIVGGVGTGKTALAQLVYENQNVKSHFHLLSWIGVPNNMSLSSTAGFLLSSFTGELVQDQLGLEILFQKIVHIISDKRFLFVLDNVWSKDCYVWEQLRNLFSFGAPGSTVLVTTRKMAVARAAGSRDAEDIYHLSPLSDRDCCSIVWNRASTILDRVSDPEKFFHEHGAVVAQRCLGVPLKAKILGDILVGRYSDIETWRSAIESSDPWSSEEYKQIFMKEEAEEEDEEQNLGFNFYAIRNEWENRARQPTTSLVPAATIHGRDGEQESLIAGFFDNAEAQVIRVISIVGKAGIGKTALAQLVFNSEHVRQHFDLMSWIYVSEIFNLKHIATAMLECFRLEPMHDLLELEILFQRIRHTIMGKRCLFVLDHVLCKINSKWEQLVNLVRYGAPGSTILITTRKEEVARAAGSNEADIVHLTNLSEMDCLLIIEDEASITSDPAVFSGDICRGITLKSRRMPYVAKYLCSVLRGRAVLGGQRQLLESYVPEPSKYEDPFMEGEKEPEEIERPPTTSVGTARIHGRDEERKTLLQMLLSQYGLTSKCISIFGRAGIGKTALAQIVYNDDMVLEYFDSRAWVYLGKEGDLKQILKAIMESLTSDRFIHTELEVLKQRFCEMVKFKRCLFVIDDVWLEDPHQWQDVMACFIFCVPGSKILITTRNERCAKSISPHRDIHRIGDLSEEACWSILKEYAFRRSVSKSEEEMFYKEVGKDIAIKCAGVPLVAKSIGSILRGKNTIQEWQKVLTGDVWHSTDLMSSLMLSYLSIPPELRQCLLYCSIFPTNHSIEADKLIKLWMAQGFLISSRVGNHYEMERGWEYLNYMIQRCIFQDLYQDGHGNLMCKLESGMSDLIHLLAKEESIILPIDYKKMLQESEQPQNNDDSPEYRHCTLSIVEQSSLPKSIANARKLHTLMILSEYFFPDPRSLVNLLSHLKMIRALSLSSCLIKELPSKVGELLFLRYLDLSFNRDLKKLPKSICSLLNLQTLNLNGCDSLRKLPKDIGKLIKLWHLEILWTTSLSYLPKGVASLIFLRTLSRFIGSSAAGSKACNLGDLGMLNNIEGSITIDGLGGKTSTSEASKAGLKNKKGLQGLELCFSAVGSTSTEDECVLKVLEAPPQLQCLQILFYRGELFPAWMTAMQCLRHLMLAHCSECEYLPPLGQLRALESLEIKDMPKVKTMASEFLGVSLDNADRGEEGPSSIVAFPSLKALRFETLNGWEEWFSDDDTNVEVMPLLLSLVIENCPNLRELPEYIRVKQNLKLDIKKCPPLEATSANAGQD</sequence>
<protein>
    <submittedName>
        <fullName evidence="8">Uncharacterized protein</fullName>
    </submittedName>
</protein>
<dbReference type="Pfam" id="PF25019">
    <property type="entry name" value="LRR_R13L1-DRL21"/>
    <property type="match status" value="1"/>
</dbReference>
<feature type="region of interest" description="Disordered" evidence="4">
    <location>
        <begin position="667"/>
        <end position="691"/>
    </location>
</feature>
<dbReference type="InterPro" id="IPR002182">
    <property type="entry name" value="NB-ARC"/>
</dbReference>
<comment type="caution">
    <text evidence="8">The sequence shown here is derived from an EMBL/GenBank/DDBJ whole genome shotgun (WGS) entry which is preliminary data.</text>
</comment>
<dbReference type="PANTHER" id="PTHR36766">
    <property type="entry name" value="PLANT BROAD-SPECTRUM MILDEW RESISTANCE PROTEIN RPW8"/>
    <property type="match status" value="1"/>
</dbReference>
<evidence type="ECO:0000259" key="7">
    <source>
        <dbReference type="Pfam" id="PF25019"/>
    </source>
</evidence>
<reference evidence="8 9" key="1">
    <citation type="journal article" date="2023" name="Plants (Basel)">
        <title>Bridging the Gap: Combining Genomics and Transcriptomics Approaches to Understand Stylosanthes scabra, an Orphan Legume from the Brazilian Caatinga.</title>
        <authorList>
            <person name="Ferreira-Neto J.R.C."/>
            <person name="da Silva M.D."/>
            <person name="Binneck E."/>
            <person name="de Melo N.F."/>
            <person name="da Silva R.H."/>
            <person name="de Melo A.L.T.M."/>
            <person name="Pandolfi V."/>
            <person name="Bustamante F.O."/>
            <person name="Brasileiro-Vidal A.C."/>
            <person name="Benko-Iseppon A.M."/>
        </authorList>
    </citation>
    <scope>NUCLEOTIDE SEQUENCE [LARGE SCALE GENOMIC DNA]</scope>
    <source>
        <tissue evidence="8">Leaves</tissue>
    </source>
</reference>
<dbReference type="Gene3D" id="3.80.10.10">
    <property type="entry name" value="Ribonuclease Inhibitor"/>
    <property type="match status" value="2"/>
</dbReference>
<dbReference type="InterPro" id="IPR027417">
    <property type="entry name" value="P-loop_NTPase"/>
</dbReference>
<keyword evidence="9" id="KW-1185">Reference proteome</keyword>
<dbReference type="Gene3D" id="1.10.8.430">
    <property type="entry name" value="Helical domain of apoptotic protease-activating factors"/>
    <property type="match status" value="1"/>
</dbReference>
<dbReference type="Proteomes" id="UP001341840">
    <property type="component" value="Unassembled WGS sequence"/>
</dbReference>
<dbReference type="InterPro" id="IPR042197">
    <property type="entry name" value="Apaf_helical"/>
</dbReference>
<dbReference type="SUPFAM" id="SSF52058">
    <property type="entry name" value="L domain-like"/>
    <property type="match status" value="1"/>
</dbReference>
<evidence type="ECO:0000256" key="1">
    <source>
        <dbReference type="ARBA" id="ARBA00022614"/>
    </source>
</evidence>
<dbReference type="Gene3D" id="1.10.10.10">
    <property type="entry name" value="Winged helix-like DNA-binding domain superfamily/Winged helix DNA-binding domain"/>
    <property type="match status" value="1"/>
</dbReference>
<dbReference type="InterPro" id="IPR036388">
    <property type="entry name" value="WH-like_DNA-bd_sf"/>
</dbReference>
<dbReference type="Gene3D" id="3.40.50.300">
    <property type="entry name" value="P-loop containing nucleotide triphosphate hydrolases"/>
    <property type="match status" value="3"/>
</dbReference>
<organism evidence="8 9">
    <name type="scientific">Stylosanthes scabra</name>
    <dbReference type="NCBI Taxonomy" id="79078"/>
    <lineage>
        <taxon>Eukaryota</taxon>
        <taxon>Viridiplantae</taxon>
        <taxon>Streptophyta</taxon>
        <taxon>Embryophyta</taxon>
        <taxon>Tracheophyta</taxon>
        <taxon>Spermatophyta</taxon>
        <taxon>Magnoliopsida</taxon>
        <taxon>eudicotyledons</taxon>
        <taxon>Gunneridae</taxon>
        <taxon>Pentapetalae</taxon>
        <taxon>rosids</taxon>
        <taxon>fabids</taxon>
        <taxon>Fabales</taxon>
        <taxon>Fabaceae</taxon>
        <taxon>Papilionoideae</taxon>
        <taxon>50 kb inversion clade</taxon>
        <taxon>dalbergioids sensu lato</taxon>
        <taxon>Dalbergieae</taxon>
        <taxon>Pterocarpus clade</taxon>
        <taxon>Stylosanthes</taxon>
    </lineage>
</organism>
<dbReference type="PANTHER" id="PTHR36766:SF40">
    <property type="entry name" value="DISEASE RESISTANCE PROTEIN RGA3"/>
    <property type="match status" value="1"/>
</dbReference>
<evidence type="ECO:0000256" key="4">
    <source>
        <dbReference type="SAM" id="MobiDB-lite"/>
    </source>
</evidence>
<evidence type="ECO:0000259" key="5">
    <source>
        <dbReference type="Pfam" id="PF00931"/>
    </source>
</evidence>
<evidence type="ECO:0000256" key="2">
    <source>
        <dbReference type="ARBA" id="ARBA00022737"/>
    </source>
</evidence>
<gene>
    <name evidence="8" type="ORF">PIB30_070488</name>
</gene>
<dbReference type="SUPFAM" id="SSF52540">
    <property type="entry name" value="P-loop containing nucleoside triphosphate hydrolases"/>
    <property type="match status" value="3"/>
</dbReference>
<dbReference type="InterPro" id="IPR058922">
    <property type="entry name" value="WHD_DRP"/>
</dbReference>
<dbReference type="Pfam" id="PF00931">
    <property type="entry name" value="NB-ARC"/>
    <property type="match status" value="3"/>
</dbReference>
<dbReference type="Pfam" id="PF23559">
    <property type="entry name" value="WHD_DRP"/>
    <property type="match status" value="1"/>
</dbReference>
<evidence type="ECO:0000259" key="6">
    <source>
        <dbReference type="Pfam" id="PF23559"/>
    </source>
</evidence>
<keyword evidence="3" id="KW-0611">Plant defense</keyword>
<dbReference type="PRINTS" id="PR00364">
    <property type="entry name" value="DISEASERSIST"/>
</dbReference>
<feature type="domain" description="NB-ARC" evidence="5">
    <location>
        <begin position="704"/>
        <end position="871"/>
    </location>
</feature>
<evidence type="ECO:0000313" key="9">
    <source>
        <dbReference type="Proteomes" id="UP001341840"/>
    </source>
</evidence>
<feature type="domain" description="NB-ARC" evidence="5">
    <location>
        <begin position="157"/>
        <end position="321"/>
    </location>
</feature>
<keyword evidence="1" id="KW-0433">Leucine-rich repeat</keyword>
<keyword evidence="2" id="KW-0677">Repeat</keyword>
<evidence type="ECO:0000256" key="3">
    <source>
        <dbReference type="ARBA" id="ARBA00022821"/>
    </source>
</evidence>
<proteinExistence type="predicted"/>
<dbReference type="InterPro" id="IPR056789">
    <property type="entry name" value="LRR_R13L1-DRL21"/>
</dbReference>